<comment type="caution">
    <text evidence="1">The sequence shown here is derived from an EMBL/GenBank/DDBJ whole genome shotgun (WGS) entry which is preliminary data.</text>
</comment>
<keyword evidence="2" id="KW-1185">Reference proteome</keyword>
<gene>
    <name evidence="1" type="ORF">NDM98_10600</name>
</gene>
<proteinExistence type="predicted"/>
<accession>A0ABT0XKY9</accession>
<evidence type="ECO:0000313" key="2">
    <source>
        <dbReference type="Proteomes" id="UP001203665"/>
    </source>
</evidence>
<name>A0ABT0XKY9_9BACI</name>
<protein>
    <submittedName>
        <fullName evidence="1">Uncharacterized protein</fullName>
    </submittedName>
</protein>
<dbReference type="EMBL" id="JAMQJY010000001">
    <property type="protein sequence ID" value="MCM2675899.1"/>
    <property type="molecule type" value="Genomic_DNA"/>
</dbReference>
<evidence type="ECO:0000313" key="1">
    <source>
        <dbReference type="EMBL" id="MCM2675899.1"/>
    </source>
</evidence>
<organism evidence="1 2">
    <name type="scientific">Alkalicoccobacillus plakortidis</name>
    <dbReference type="NCBI Taxonomy" id="444060"/>
    <lineage>
        <taxon>Bacteria</taxon>
        <taxon>Bacillati</taxon>
        <taxon>Bacillota</taxon>
        <taxon>Bacilli</taxon>
        <taxon>Bacillales</taxon>
        <taxon>Bacillaceae</taxon>
        <taxon>Alkalicoccobacillus</taxon>
    </lineage>
</organism>
<dbReference type="RefSeq" id="WP_251607263.1">
    <property type="nucleotide sequence ID" value="NZ_JAMQJY010000001.1"/>
</dbReference>
<sequence>MSSKVTSAQESFLTRLEEFHKNWCEPIDWQQRSLKPFNKGQLGPGEAVWATKLQSYEPPMLERYIGIHKVKPMYWQYRKRKAANEDLKLYKEWEVNHPFVQQVMSGEQDVWREVVRLHATFHQEQTIAKSYSLHKYDQNTAECDVFLHSMEEVIPSKIEYATKRGQIRYRDFPKTKRIILYESYVYSCLVRVARELFAVLPCRTIYLNGLLGSAQDHFPILSAILERNALKARGATPHVLLQKNRTLVAHKKRTGFHQIDRVYSPCIMNQDIEVKPYE</sequence>
<reference evidence="1" key="1">
    <citation type="submission" date="2022-06" db="EMBL/GenBank/DDBJ databases">
        <title>Alkalicoccobacillus porphyridii sp. nov., isolated from a marine red alga, Porphyridium purpureum and reclassification of Shouchella plakortidis and Shouchella gibsonii as Alkalicoccobacillus plakortidis comb. nov. and Alkalicoccobacillus gibsonii comb. nov.</title>
        <authorList>
            <person name="Kim K.H."/>
            <person name="Lee J.K."/>
            <person name="Han D.M."/>
            <person name="Baek J.H."/>
            <person name="Jeon C.O."/>
        </authorList>
    </citation>
    <scope>NUCLEOTIDE SEQUENCE</scope>
    <source>
        <strain evidence="1">DSM 19153</strain>
    </source>
</reference>
<dbReference type="Proteomes" id="UP001203665">
    <property type="component" value="Unassembled WGS sequence"/>
</dbReference>